<dbReference type="CDD" id="cd12913">
    <property type="entry name" value="PDC1_MCP_like"/>
    <property type="match status" value="1"/>
</dbReference>
<proteinExistence type="predicted"/>
<sequence length="235" mass="25143">MTQQPSAAELAQVRAAVQDLARHAFELTGRVAAELTTALETEATPRRSHLGAVERLVQPVLGDPAHPVQGAGFVAAVGLLEDAAYWLEWFAADAEGRVQRLVTHSEPQGIGFYDYESLPWYVVPRDSGHPHVTGPYVDYLCTEEYTLTFTTPITTGGRFAGVVGADIAVPRAEQLLLPPLCAARARLAVVNDDGRILSSNSGHHVCGDLLPEGWRTSGSAHAIEGLPLSVVTMAD</sequence>
<organism evidence="1 2">
    <name type="scientific">Nocardioides marinisabuli</name>
    <dbReference type="NCBI Taxonomy" id="419476"/>
    <lineage>
        <taxon>Bacteria</taxon>
        <taxon>Bacillati</taxon>
        <taxon>Actinomycetota</taxon>
        <taxon>Actinomycetes</taxon>
        <taxon>Propionibacteriales</taxon>
        <taxon>Nocardioidaceae</taxon>
        <taxon>Nocardioides</taxon>
    </lineage>
</organism>
<protein>
    <recommendedName>
        <fullName evidence="3">Cache domain-containing protein</fullName>
    </recommendedName>
</protein>
<name>A0A7Y9F3A8_9ACTN</name>
<dbReference type="AlphaFoldDB" id="A0A7Y9F3A8"/>
<dbReference type="EMBL" id="JACCBE010000001">
    <property type="protein sequence ID" value="NYD58591.1"/>
    <property type="molecule type" value="Genomic_DNA"/>
</dbReference>
<dbReference type="RefSeq" id="WP_179616183.1">
    <property type="nucleotide sequence ID" value="NZ_CP059163.1"/>
</dbReference>
<gene>
    <name evidence="1" type="ORF">BKA08_002829</name>
</gene>
<dbReference type="Proteomes" id="UP000516957">
    <property type="component" value="Unassembled WGS sequence"/>
</dbReference>
<evidence type="ECO:0008006" key="3">
    <source>
        <dbReference type="Google" id="ProtNLM"/>
    </source>
</evidence>
<comment type="caution">
    <text evidence="1">The sequence shown here is derived from an EMBL/GenBank/DDBJ whole genome shotgun (WGS) entry which is preliminary data.</text>
</comment>
<evidence type="ECO:0000313" key="1">
    <source>
        <dbReference type="EMBL" id="NYD58591.1"/>
    </source>
</evidence>
<evidence type="ECO:0000313" key="2">
    <source>
        <dbReference type="Proteomes" id="UP000516957"/>
    </source>
</evidence>
<keyword evidence="2" id="KW-1185">Reference proteome</keyword>
<accession>A0A7Y9F3A8</accession>
<dbReference type="Gene3D" id="3.30.450.20">
    <property type="entry name" value="PAS domain"/>
    <property type="match status" value="1"/>
</dbReference>
<dbReference type="Pfam" id="PF22673">
    <property type="entry name" value="MCP-like_PDC_1"/>
    <property type="match status" value="1"/>
</dbReference>
<reference evidence="1 2" key="1">
    <citation type="submission" date="2020-07" db="EMBL/GenBank/DDBJ databases">
        <title>Sequencing the genomes of 1000 actinobacteria strains.</title>
        <authorList>
            <person name="Klenk H.-P."/>
        </authorList>
    </citation>
    <scope>NUCLEOTIDE SEQUENCE [LARGE SCALE GENOMIC DNA]</scope>
    <source>
        <strain evidence="1 2">DSM 18965</strain>
    </source>
</reference>